<dbReference type="HOGENOM" id="CLU_065765_7_0_9"/>
<protein>
    <submittedName>
        <fullName evidence="2">Transglycosylase SLT domain protein</fullName>
    </submittedName>
</protein>
<name>D1PKX2_9FIRM</name>
<dbReference type="CAZy" id="GH23">
    <property type="family name" value="Glycoside Hydrolase Family 23"/>
</dbReference>
<proteinExistence type="predicted"/>
<dbReference type="EMBL" id="ACBY02000020">
    <property type="protein sequence ID" value="EFB76630.1"/>
    <property type="molecule type" value="Genomic_DNA"/>
</dbReference>
<evidence type="ECO:0000259" key="1">
    <source>
        <dbReference type="Pfam" id="PF01464"/>
    </source>
</evidence>
<organism evidence="2 3">
    <name type="scientific">Subdoligranulum variabile DSM 15176</name>
    <dbReference type="NCBI Taxonomy" id="411471"/>
    <lineage>
        <taxon>Bacteria</taxon>
        <taxon>Bacillati</taxon>
        <taxon>Bacillota</taxon>
        <taxon>Clostridia</taxon>
        <taxon>Eubacteriales</taxon>
        <taxon>Oscillospiraceae</taxon>
        <taxon>Subdoligranulum</taxon>
    </lineage>
</organism>
<comment type="caution">
    <text evidence="2">The sequence shown here is derived from an EMBL/GenBank/DDBJ whole genome shotgun (WGS) entry which is preliminary data.</text>
</comment>
<dbReference type="InterPro" id="IPR008258">
    <property type="entry name" value="Transglycosylase_SLT_dom_1"/>
</dbReference>
<feature type="domain" description="Transglycosylase SLT" evidence="1">
    <location>
        <begin position="48"/>
        <end position="160"/>
    </location>
</feature>
<dbReference type="eggNOG" id="COG0741">
    <property type="taxonomic scope" value="Bacteria"/>
</dbReference>
<dbReference type="RefSeq" id="WP_007046410.1">
    <property type="nucleotide sequence ID" value="NZ_GG704769.1"/>
</dbReference>
<sequence>MAKKNIIHKIVKKCLAVLLMLALAGAVLFAFFQDKINRWEYPIQYAEYVTYYADKYDIDPLMLYAFIRTESNFDPMADSDAGARGLMQITEVTFDWIKSKIAPTEDLTFEDLYDPETNIRFGSYFVSYCLLRYQDDLATAAAAYHSGWGTVDDLLAQTQYSADGKTLDHYPYPQMRLYVKKITSSYQRYQEIYTAS</sequence>
<dbReference type="AlphaFoldDB" id="D1PKX2"/>
<dbReference type="Proteomes" id="UP000003438">
    <property type="component" value="Unassembled WGS sequence"/>
</dbReference>
<reference evidence="2" key="1">
    <citation type="submission" date="2009-12" db="EMBL/GenBank/DDBJ databases">
        <authorList>
            <person name="Weinstock G."/>
            <person name="Sodergren E."/>
            <person name="Clifton S."/>
            <person name="Fulton L."/>
            <person name="Fulton B."/>
            <person name="Courtney L."/>
            <person name="Fronick C."/>
            <person name="Harrison M."/>
            <person name="Strong C."/>
            <person name="Farmer C."/>
            <person name="Delahaunty K."/>
            <person name="Markovic C."/>
            <person name="Hall O."/>
            <person name="Minx P."/>
            <person name="Tomlinson C."/>
            <person name="Mitreva M."/>
            <person name="Nelson J."/>
            <person name="Hou S."/>
            <person name="Wollam A."/>
            <person name="Pepin K.H."/>
            <person name="Johnson M."/>
            <person name="Bhonagiri V."/>
            <person name="Nash W.E."/>
            <person name="Warren W."/>
            <person name="Chinwalla A."/>
            <person name="Mardis E.R."/>
            <person name="Wilson R.K."/>
        </authorList>
    </citation>
    <scope>NUCLEOTIDE SEQUENCE [LARGE SCALE GENOMIC DNA]</scope>
    <source>
        <strain evidence="2">DSM 15176</strain>
    </source>
</reference>
<dbReference type="OrthoDB" id="9815002at2"/>
<gene>
    <name evidence="2" type="ORF">SUBVAR_05007</name>
</gene>
<dbReference type="SUPFAM" id="SSF53955">
    <property type="entry name" value="Lysozyme-like"/>
    <property type="match status" value="1"/>
</dbReference>
<dbReference type="PANTHER" id="PTHR37423">
    <property type="entry name" value="SOLUBLE LYTIC MUREIN TRANSGLYCOSYLASE-RELATED"/>
    <property type="match status" value="1"/>
</dbReference>
<dbReference type="PANTHER" id="PTHR37423:SF2">
    <property type="entry name" value="MEMBRANE-BOUND LYTIC MUREIN TRANSGLYCOSYLASE C"/>
    <property type="match status" value="1"/>
</dbReference>
<evidence type="ECO:0000313" key="3">
    <source>
        <dbReference type="Proteomes" id="UP000003438"/>
    </source>
</evidence>
<dbReference type="Gene3D" id="1.10.530.10">
    <property type="match status" value="1"/>
</dbReference>
<dbReference type="InterPro" id="IPR023346">
    <property type="entry name" value="Lysozyme-like_dom_sf"/>
</dbReference>
<keyword evidence="3" id="KW-1185">Reference proteome</keyword>
<accession>D1PKX2</accession>
<dbReference type="CDD" id="cd16896">
    <property type="entry name" value="LT_Slt70-like"/>
    <property type="match status" value="1"/>
</dbReference>
<dbReference type="STRING" id="411471.SUBVAR_05007"/>
<dbReference type="Pfam" id="PF01464">
    <property type="entry name" value="SLT"/>
    <property type="match status" value="1"/>
</dbReference>
<evidence type="ECO:0000313" key="2">
    <source>
        <dbReference type="EMBL" id="EFB76630.1"/>
    </source>
</evidence>